<dbReference type="EC" id="1.1.1.44" evidence="5"/>
<keyword evidence="12" id="KW-1133">Transmembrane helix</keyword>
<dbReference type="Pfam" id="PF00393">
    <property type="entry name" value="6PGD"/>
    <property type="match status" value="1"/>
</dbReference>
<evidence type="ECO:0000256" key="1">
    <source>
        <dbReference type="ARBA" id="ARBA00002526"/>
    </source>
</evidence>
<evidence type="ECO:0000256" key="5">
    <source>
        <dbReference type="ARBA" id="ARBA00013011"/>
    </source>
</evidence>
<feature type="transmembrane region" description="Helical" evidence="12">
    <location>
        <begin position="7"/>
        <end position="27"/>
    </location>
</feature>
<proteinExistence type="inferred from homology"/>
<evidence type="ECO:0000256" key="12">
    <source>
        <dbReference type="SAM" id="Phobius"/>
    </source>
</evidence>
<keyword evidence="7" id="KW-0521">NADP</keyword>
<dbReference type="OrthoDB" id="434986at2759"/>
<dbReference type="FunFam" id="1.10.1040.10:FF:000032">
    <property type="entry name" value="6-phosphogluconate dehydrogenase, decarboxylating"/>
    <property type="match status" value="1"/>
</dbReference>
<dbReference type="Proteomes" id="UP000007350">
    <property type="component" value="Unassembled WGS sequence"/>
</dbReference>
<dbReference type="Gene3D" id="1.20.5.320">
    <property type="entry name" value="6-Phosphogluconate Dehydrogenase, domain 3"/>
    <property type="match status" value="1"/>
</dbReference>
<evidence type="ECO:0000256" key="7">
    <source>
        <dbReference type="ARBA" id="ARBA00022857"/>
    </source>
</evidence>
<dbReference type="PROSITE" id="PS00461">
    <property type="entry name" value="6PGD"/>
    <property type="match status" value="1"/>
</dbReference>
<reference evidence="14 15" key="1">
    <citation type="journal article" date="2012" name="BMC Genomics">
        <title>Comparative genomic analysis of human infective Trypanosoma cruzi lineages with the bat-restricted subspecies T. cruzi marinkellei.</title>
        <authorList>
            <person name="Franzen O."/>
            <person name="Talavera-Lopez C."/>
            <person name="Ochaya S."/>
            <person name="Butler C.E."/>
            <person name="Messenger L.A."/>
            <person name="Lewis M.D."/>
            <person name="Llewellyn M.S."/>
            <person name="Marinkelle C.J."/>
            <person name="Tyler K.M."/>
            <person name="Miles M.A."/>
            <person name="Andersson B."/>
        </authorList>
    </citation>
    <scope>NUCLEOTIDE SEQUENCE [LARGE SCALE GENOMIC DNA]</scope>
    <source>
        <strain evidence="14 15">B7</strain>
    </source>
</reference>
<dbReference type="SUPFAM" id="SSF48179">
    <property type="entry name" value="6-phosphogluconate dehydrogenase C-terminal domain-like"/>
    <property type="match status" value="1"/>
</dbReference>
<evidence type="ECO:0000256" key="4">
    <source>
        <dbReference type="ARBA" id="ARBA00011738"/>
    </source>
</evidence>
<dbReference type="FunFam" id="3.40.50.720:FF:000533">
    <property type="entry name" value="6-phosphogluconate dehydrogenase, decarboxylating"/>
    <property type="match status" value="1"/>
</dbReference>
<dbReference type="AlphaFoldDB" id="K2NA16"/>
<dbReference type="GO" id="GO:0050661">
    <property type="term" value="F:NADP binding"/>
    <property type="evidence" value="ECO:0007669"/>
    <property type="project" value="InterPro"/>
</dbReference>
<comment type="subunit">
    <text evidence="4">Homodimer.</text>
</comment>
<dbReference type="InterPro" id="IPR036291">
    <property type="entry name" value="NAD(P)-bd_dom_sf"/>
</dbReference>
<evidence type="ECO:0000256" key="2">
    <source>
        <dbReference type="ARBA" id="ARBA00004874"/>
    </source>
</evidence>
<name>K2NA16_TRYCR</name>
<dbReference type="GO" id="GO:0004616">
    <property type="term" value="F:phosphogluconate dehydrogenase (decarboxylating) activity"/>
    <property type="evidence" value="ECO:0007669"/>
    <property type="project" value="UniProtKB-EC"/>
</dbReference>
<sequence>MMMMMMIIIIIIIIIIIMALTPFFSFFPDPRKGFVYCYFTVIGWLYSCTRRKTRVKRYECVFFLVCVLVSVGIQYKDDSSMDVGIVGLGVMGANLALNIAEKGFHVAVFNRTYSKTESFIKEHASAPFAANLKAYETMKSFIMAIKKPRKIFILVQAGAATDATIEQLKGVLEKDDIIVDTGNAHFKDQTRRAEQLEAAGLRFLGMGISGGEEGARKGPAFFPGGTLSVWKEIQPVVEAAAAKADDGRPCVTMNGRGGAGSCVKMYHNAGEYAILQVWGEAFDILRAMGLSNDEVAVVFEDWKAKGFLTSYMLDISIVAARAKVADGSHLSEHVKDCIGSKGTGLWSAQEALEVGVPAPSLNMAVLSRQMTMYKSERELNAKALPFVLNVPGYAIKDKSPNAPEIRQLYHAVSIAIIACYAQMFQCLRALDKVYDFGLDLPATIATFRAGCILKGYLLQPMTEAFVKNVNLSNLLCAFEKEITEGLQSYRDILGFITSKTALTLPVLSASLVYVNGMFTPTLRYGQLVSLQRDVFGRHGYERLDKEGRESHQWPELQ</sequence>
<comment type="catalytic activity">
    <reaction evidence="11">
        <text>6-phospho-D-gluconate + NADP(+) = D-ribulose 5-phosphate + CO2 + NADPH</text>
        <dbReference type="Rhea" id="RHEA:10116"/>
        <dbReference type="ChEBI" id="CHEBI:16526"/>
        <dbReference type="ChEBI" id="CHEBI:57783"/>
        <dbReference type="ChEBI" id="CHEBI:58121"/>
        <dbReference type="ChEBI" id="CHEBI:58349"/>
        <dbReference type="ChEBI" id="CHEBI:58759"/>
        <dbReference type="EC" id="1.1.1.44"/>
    </reaction>
</comment>
<keyword evidence="9" id="KW-0311">Gluconate utilization</keyword>
<dbReference type="GO" id="GO:0019521">
    <property type="term" value="P:D-gluconate metabolic process"/>
    <property type="evidence" value="ECO:0007669"/>
    <property type="project" value="UniProtKB-KW"/>
</dbReference>
<keyword evidence="10" id="KW-0570">Pentose shunt</keyword>
<accession>K2NA16</accession>
<keyword evidence="15" id="KW-1185">Reference proteome</keyword>
<dbReference type="PRINTS" id="PR00076">
    <property type="entry name" value="6PGDHDRGNASE"/>
</dbReference>
<evidence type="ECO:0000256" key="10">
    <source>
        <dbReference type="ARBA" id="ARBA00023126"/>
    </source>
</evidence>
<dbReference type="Gene3D" id="1.10.1040.10">
    <property type="entry name" value="N-(1-d-carboxylethyl)-l-norvaline Dehydrogenase, domain 2"/>
    <property type="match status" value="1"/>
</dbReference>
<evidence type="ECO:0000259" key="13">
    <source>
        <dbReference type="SMART" id="SM01350"/>
    </source>
</evidence>
<evidence type="ECO:0000256" key="8">
    <source>
        <dbReference type="ARBA" id="ARBA00023002"/>
    </source>
</evidence>
<evidence type="ECO:0000256" key="3">
    <source>
        <dbReference type="ARBA" id="ARBA00008419"/>
    </source>
</evidence>
<keyword evidence="12" id="KW-0472">Membrane</keyword>
<organism evidence="14 15">
    <name type="scientific">Trypanosoma cruzi marinkellei</name>
    <dbReference type="NCBI Taxonomy" id="85056"/>
    <lineage>
        <taxon>Eukaryota</taxon>
        <taxon>Discoba</taxon>
        <taxon>Euglenozoa</taxon>
        <taxon>Kinetoplastea</taxon>
        <taxon>Metakinetoplastina</taxon>
        <taxon>Trypanosomatida</taxon>
        <taxon>Trypanosomatidae</taxon>
        <taxon>Trypanosoma</taxon>
        <taxon>Schizotrypanum</taxon>
    </lineage>
</organism>
<dbReference type="NCBIfam" id="NF006765">
    <property type="entry name" value="PRK09287.1"/>
    <property type="match status" value="1"/>
</dbReference>
<dbReference type="InterPro" id="IPR006115">
    <property type="entry name" value="6PGDH_NADP-bd"/>
</dbReference>
<dbReference type="Gene3D" id="3.40.50.720">
    <property type="entry name" value="NAD(P)-binding Rossmann-like Domain"/>
    <property type="match status" value="1"/>
</dbReference>
<dbReference type="InterPro" id="IPR013328">
    <property type="entry name" value="6PGD_dom2"/>
</dbReference>
<evidence type="ECO:0000256" key="9">
    <source>
        <dbReference type="ARBA" id="ARBA00023064"/>
    </source>
</evidence>
<dbReference type="UniPathway" id="UPA00115">
    <property type="reaction ID" value="UER00410"/>
</dbReference>
<keyword evidence="8" id="KW-0560">Oxidoreductase</keyword>
<evidence type="ECO:0000313" key="14">
    <source>
        <dbReference type="EMBL" id="EKF31721.1"/>
    </source>
</evidence>
<comment type="caution">
    <text evidence="14">The sequence shown here is derived from an EMBL/GenBank/DDBJ whole genome shotgun (WGS) entry which is preliminary data.</text>
</comment>
<dbReference type="EMBL" id="AHKC01010651">
    <property type="protein sequence ID" value="EKF31721.1"/>
    <property type="molecule type" value="Genomic_DNA"/>
</dbReference>
<gene>
    <name evidence="14" type="ORF">MOQ_004441</name>
</gene>
<protein>
    <recommendedName>
        <fullName evidence="6">6-phosphogluconate dehydrogenase, decarboxylating</fullName>
        <ecNumber evidence="5">1.1.1.44</ecNumber>
    </recommendedName>
</protein>
<dbReference type="SUPFAM" id="SSF51735">
    <property type="entry name" value="NAD(P)-binding Rossmann-fold domains"/>
    <property type="match status" value="1"/>
</dbReference>
<dbReference type="InterPro" id="IPR006184">
    <property type="entry name" value="6PGdom_BS"/>
</dbReference>
<dbReference type="Pfam" id="PF03446">
    <property type="entry name" value="NAD_binding_2"/>
    <property type="match status" value="1"/>
</dbReference>
<comment type="function">
    <text evidence="1">Catalyzes the oxidative decarboxylation of 6-phosphogluconate to ribulose 5-phosphate and CO(2), with concomitant reduction of NADP to NADPH.</text>
</comment>
<feature type="domain" description="6-phosphogluconate dehydrogenase C-terminal" evidence="13">
    <location>
        <begin position="260"/>
        <end position="554"/>
    </location>
</feature>
<dbReference type="InterPro" id="IPR006183">
    <property type="entry name" value="Pgluconate_DH"/>
</dbReference>
<keyword evidence="12" id="KW-0812">Transmembrane</keyword>
<dbReference type="InterPro" id="IPR008927">
    <property type="entry name" value="6-PGluconate_DH-like_C_sf"/>
</dbReference>
<dbReference type="InterPro" id="IPR006114">
    <property type="entry name" value="6PGDH_C"/>
</dbReference>
<comment type="similarity">
    <text evidence="3">Belongs to the 6-phosphogluconate dehydrogenase family.</text>
</comment>
<evidence type="ECO:0000313" key="15">
    <source>
        <dbReference type="Proteomes" id="UP000007350"/>
    </source>
</evidence>
<comment type="pathway">
    <text evidence="2">Carbohydrate degradation; pentose phosphate pathway; D-ribulose 5-phosphate from D-glucose 6-phosphate (oxidative stage): step 3/3.</text>
</comment>
<dbReference type="SMART" id="SM01350">
    <property type="entry name" value="6PGD"/>
    <property type="match status" value="1"/>
</dbReference>
<dbReference type="GO" id="GO:0006098">
    <property type="term" value="P:pentose-phosphate shunt"/>
    <property type="evidence" value="ECO:0007669"/>
    <property type="project" value="UniProtKB-UniPathway"/>
</dbReference>
<dbReference type="PANTHER" id="PTHR11811">
    <property type="entry name" value="6-PHOSPHOGLUCONATE DEHYDROGENASE"/>
    <property type="match status" value="1"/>
</dbReference>
<feature type="transmembrane region" description="Helical" evidence="12">
    <location>
        <begin position="58"/>
        <end position="75"/>
    </location>
</feature>
<evidence type="ECO:0000256" key="6">
    <source>
        <dbReference type="ARBA" id="ARBA00018193"/>
    </source>
</evidence>
<evidence type="ECO:0000256" key="11">
    <source>
        <dbReference type="ARBA" id="ARBA00048640"/>
    </source>
</evidence>